<dbReference type="AlphaFoldDB" id="A0A1T4KJK2"/>
<dbReference type="RefSeq" id="WP_025839141.1">
    <property type="nucleotide sequence ID" value="NZ_FUWL01000005.1"/>
</dbReference>
<proteinExistence type="predicted"/>
<evidence type="ECO:0000313" key="1">
    <source>
        <dbReference type="EMBL" id="SJZ42584.1"/>
    </source>
</evidence>
<organism evidence="1 2">
    <name type="scientific">Porphyromonas cangingivalis</name>
    <dbReference type="NCBI Taxonomy" id="36874"/>
    <lineage>
        <taxon>Bacteria</taxon>
        <taxon>Pseudomonadati</taxon>
        <taxon>Bacteroidota</taxon>
        <taxon>Bacteroidia</taxon>
        <taxon>Bacteroidales</taxon>
        <taxon>Porphyromonadaceae</taxon>
        <taxon>Porphyromonas</taxon>
    </lineage>
</organism>
<gene>
    <name evidence="1" type="ORF">SAMN02745205_00760</name>
</gene>
<name>A0A1T4KJK2_PORCN</name>
<dbReference type="Proteomes" id="UP000189956">
    <property type="component" value="Unassembled WGS sequence"/>
</dbReference>
<dbReference type="EMBL" id="FUWL01000005">
    <property type="protein sequence ID" value="SJZ42584.1"/>
    <property type="molecule type" value="Genomic_DNA"/>
</dbReference>
<reference evidence="1 2" key="1">
    <citation type="submission" date="2017-02" db="EMBL/GenBank/DDBJ databases">
        <authorList>
            <person name="Peterson S.W."/>
        </authorList>
    </citation>
    <scope>NUCLEOTIDE SEQUENCE [LARGE SCALE GENOMIC DNA]</scope>
    <source>
        <strain evidence="1 2">ATCC 700135</strain>
    </source>
</reference>
<protein>
    <submittedName>
        <fullName evidence="1">Uncharacterized protein</fullName>
    </submittedName>
</protein>
<accession>A0A1T4KJK2</accession>
<evidence type="ECO:0000313" key="2">
    <source>
        <dbReference type="Proteomes" id="UP000189956"/>
    </source>
</evidence>
<sequence>MSSDTKYDVIVAIDPDVDKSGFCLYERDANTISLSNIGFPELVLENLNNLKSSTEAGKSVLVVVEAGWLNVSNWHIRRGVGARAIAETGNRTGRNQEIGRKIVEVCKYLNLEVEEQKPLIKSWNGPDRKITHEELNQVLSTYGFPPFRRTNQETRDACLILITRLRVPKDMFHRYSRAGKRYGQGQKEN</sequence>